<sequence>MRFRIYLSYLLLLCMACHSPVQRKVTPAFYFWKQTWTGNTTEKQYVAQLPAKRLYIKMFDVELDDATQTPAPVATFRQAAPLSDSVDIIPVVFLMNNIWEKADTTLAGNVGKLLQQLCEQIPAARIPEIQLDCDWTKNSRTAYFDFLTRIRQHPFFRNRSLSVTIRMHQVKFLTASGTPPADKGLLMCYNMGDLRKYGDHNSILDETTMAAYIGKDRVARYPLPLDLALPLFEWSVLFRKGQYAGILRNISTQELRNTRLFDHSGQLLYTVKQDTLLNGYALRQGEVVRRETTSHEALKAAARLVAQQRQTYDPVVIFFHLDSVTLHNYPLDELQKIYRLFN</sequence>
<evidence type="ECO:0000256" key="1">
    <source>
        <dbReference type="SAM" id="SignalP"/>
    </source>
</evidence>
<evidence type="ECO:0000313" key="2">
    <source>
        <dbReference type="EMBL" id="MCW3482593.1"/>
    </source>
</evidence>
<feature type="chain" id="PRO_5046979779" evidence="1">
    <location>
        <begin position="24"/>
        <end position="342"/>
    </location>
</feature>
<comment type="caution">
    <text evidence="2">The sequence shown here is derived from an EMBL/GenBank/DDBJ whole genome shotgun (WGS) entry which is preliminary data.</text>
</comment>
<proteinExistence type="predicted"/>
<keyword evidence="3" id="KW-1185">Reference proteome</keyword>
<gene>
    <name evidence="2" type="ORF">OL497_01690</name>
</gene>
<keyword evidence="1" id="KW-0732">Signal</keyword>
<accession>A0ABT3IF59</accession>
<organism evidence="2 3">
    <name type="scientific">Chitinophaga nivalis</name>
    <dbReference type="NCBI Taxonomy" id="2991709"/>
    <lineage>
        <taxon>Bacteria</taxon>
        <taxon>Pseudomonadati</taxon>
        <taxon>Bacteroidota</taxon>
        <taxon>Chitinophagia</taxon>
        <taxon>Chitinophagales</taxon>
        <taxon>Chitinophagaceae</taxon>
        <taxon>Chitinophaga</taxon>
    </lineage>
</organism>
<dbReference type="RefSeq" id="WP_264727143.1">
    <property type="nucleotide sequence ID" value="NZ_JAPDNR010000001.1"/>
</dbReference>
<dbReference type="EMBL" id="JAPDNS010000001">
    <property type="protein sequence ID" value="MCW3482593.1"/>
    <property type="molecule type" value="Genomic_DNA"/>
</dbReference>
<name>A0ABT3IF59_9BACT</name>
<protein>
    <submittedName>
        <fullName evidence="2">Uncharacterized protein</fullName>
    </submittedName>
</protein>
<feature type="signal peptide" evidence="1">
    <location>
        <begin position="1"/>
        <end position="23"/>
    </location>
</feature>
<dbReference type="Proteomes" id="UP001207742">
    <property type="component" value="Unassembled WGS sequence"/>
</dbReference>
<evidence type="ECO:0000313" key="3">
    <source>
        <dbReference type="Proteomes" id="UP001207742"/>
    </source>
</evidence>
<reference evidence="2 3" key="1">
    <citation type="submission" date="2022-10" db="EMBL/GenBank/DDBJ databases">
        <title>Chitinophaga nivalis PC15 sp. nov., isolated from Pyeongchang county, South Korea.</title>
        <authorList>
            <person name="Trinh H.N."/>
        </authorList>
    </citation>
    <scope>NUCLEOTIDE SEQUENCE [LARGE SCALE GENOMIC DNA]</scope>
    <source>
        <strain evidence="2 3">PC14</strain>
    </source>
</reference>